<keyword evidence="3" id="KW-0731">Sigma factor</keyword>
<dbReference type="PANTHER" id="PTHR43133">
    <property type="entry name" value="RNA POLYMERASE ECF-TYPE SIGMA FACTO"/>
    <property type="match status" value="1"/>
</dbReference>
<dbReference type="InterPro" id="IPR013249">
    <property type="entry name" value="RNA_pol_sigma70_r4_t2"/>
</dbReference>
<dbReference type="NCBIfam" id="TIGR02937">
    <property type="entry name" value="sigma70-ECF"/>
    <property type="match status" value="1"/>
</dbReference>
<dbReference type="Proteomes" id="UP000557307">
    <property type="component" value="Unassembled WGS sequence"/>
</dbReference>
<dbReference type="PANTHER" id="PTHR43133:SF46">
    <property type="entry name" value="RNA POLYMERASE SIGMA-70 FACTOR ECF SUBFAMILY"/>
    <property type="match status" value="1"/>
</dbReference>
<dbReference type="EMBL" id="JACHGF010000009">
    <property type="protein sequence ID" value="MBB5286438.1"/>
    <property type="molecule type" value="Genomic_DNA"/>
</dbReference>
<dbReference type="AlphaFoldDB" id="A0A840U248"/>
<reference evidence="7 8" key="1">
    <citation type="submission" date="2020-08" db="EMBL/GenBank/DDBJ databases">
        <title>Genomic Encyclopedia of Type Strains, Phase IV (KMG-IV): sequencing the most valuable type-strain genomes for metagenomic binning, comparative biology and taxonomic classification.</title>
        <authorList>
            <person name="Goeker M."/>
        </authorList>
    </citation>
    <scope>NUCLEOTIDE SEQUENCE [LARGE SCALE GENOMIC DNA]</scope>
    <source>
        <strain evidence="7 8">DSM 105074</strain>
    </source>
</reference>
<comment type="similarity">
    <text evidence="1">Belongs to the sigma-70 factor family. ECF subfamily.</text>
</comment>
<sequence length="199" mass="23392">MAARPLSDTDQTLWHRLRQGDEGAFTELAEHHYRKLLNYGRKFSANQPLLEDALQELLVNLWLRREHLGDPPSVRLYLLKAYRHQLFKAIKQDPFRSSDDLSASDEPLEFSIEDTFIRNEKNQDLQERLYHLINELPERQKEMIYLRFYQGLSVEEIAQLLDLKPQSVSNALQRALANLRDKWPHSLLALLFLLGWSLG</sequence>
<dbReference type="GO" id="GO:0003677">
    <property type="term" value="F:DNA binding"/>
    <property type="evidence" value="ECO:0007669"/>
    <property type="project" value="InterPro"/>
</dbReference>
<evidence type="ECO:0000256" key="1">
    <source>
        <dbReference type="ARBA" id="ARBA00010641"/>
    </source>
</evidence>
<keyword evidence="4" id="KW-0804">Transcription</keyword>
<dbReference type="InterPro" id="IPR036388">
    <property type="entry name" value="WH-like_DNA-bd_sf"/>
</dbReference>
<gene>
    <name evidence="7" type="ORF">HNQ92_004598</name>
</gene>
<keyword evidence="2" id="KW-0805">Transcription regulation</keyword>
<keyword evidence="8" id="KW-1185">Reference proteome</keyword>
<name>A0A840U248_9BACT</name>
<comment type="caution">
    <text evidence="7">The sequence shown here is derived from an EMBL/GenBank/DDBJ whole genome shotgun (WGS) entry which is preliminary data.</text>
</comment>
<dbReference type="Pfam" id="PF04542">
    <property type="entry name" value="Sigma70_r2"/>
    <property type="match status" value="1"/>
</dbReference>
<dbReference type="Gene3D" id="1.10.10.10">
    <property type="entry name" value="Winged helix-like DNA-binding domain superfamily/Winged helix DNA-binding domain"/>
    <property type="match status" value="1"/>
</dbReference>
<evidence type="ECO:0000256" key="2">
    <source>
        <dbReference type="ARBA" id="ARBA00023015"/>
    </source>
</evidence>
<evidence type="ECO:0000259" key="5">
    <source>
        <dbReference type="Pfam" id="PF04542"/>
    </source>
</evidence>
<proteinExistence type="inferred from homology"/>
<evidence type="ECO:0000259" key="6">
    <source>
        <dbReference type="Pfam" id="PF08281"/>
    </source>
</evidence>
<dbReference type="InterPro" id="IPR014284">
    <property type="entry name" value="RNA_pol_sigma-70_dom"/>
</dbReference>
<dbReference type="SUPFAM" id="SSF88946">
    <property type="entry name" value="Sigma2 domain of RNA polymerase sigma factors"/>
    <property type="match status" value="1"/>
</dbReference>
<dbReference type="InterPro" id="IPR039425">
    <property type="entry name" value="RNA_pol_sigma-70-like"/>
</dbReference>
<dbReference type="GO" id="GO:0006352">
    <property type="term" value="P:DNA-templated transcription initiation"/>
    <property type="evidence" value="ECO:0007669"/>
    <property type="project" value="InterPro"/>
</dbReference>
<dbReference type="SUPFAM" id="SSF88659">
    <property type="entry name" value="Sigma3 and sigma4 domains of RNA polymerase sigma factors"/>
    <property type="match status" value="1"/>
</dbReference>
<accession>A0A840U248</accession>
<evidence type="ECO:0000313" key="8">
    <source>
        <dbReference type="Proteomes" id="UP000557307"/>
    </source>
</evidence>
<dbReference type="InterPro" id="IPR007627">
    <property type="entry name" value="RNA_pol_sigma70_r2"/>
</dbReference>
<evidence type="ECO:0000256" key="4">
    <source>
        <dbReference type="ARBA" id="ARBA00023163"/>
    </source>
</evidence>
<dbReference type="InterPro" id="IPR013324">
    <property type="entry name" value="RNA_pol_sigma_r3/r4-like"/>
</dbReference>
<dbReference type="RefSeq" id="WP_184177545.1">
    <property type="nucleotide sequence ID" value="NZ_JACHGF010000009.1"/>
</dbReference>
<organism evidence="7 8">
    <name type="scientific">Rhabdobacter roseus</name>
    <dbReference type="NCBI Taxonomy" id="1655419"/>
    <lineage>
        <taxon>Bacteria</taxon>
        <taxon>Pseudomonadati</taxon>
        <taxon>Bacteroidota</taxon>
        <taxon>Cytophagia</taxon>
        <taxon>Cytophagales</taxon>
        <taxon>Cytophagaceae</taxon>
        <taxon>Rhabdobacter</taxon>
    </lineage>
</organism>
<protein>
    <submittedName>
        <fullName evidence="7">RNA polymerase sigma factor (Sigma-70 family)</fullName>
    </submittedName>
</protein>
<dbReference type="InterPro" id="IPR013325">
    <property type="entry name" value="RNA_pol_sigma_r2"/>
</dbReference>
<dbReference type="CDD" id="cd06171">
    <property type="entry name" value="Sigma70_r4"/>
    <property type="match status" value="1"/>
</dbReference>
<dbReference type="Gene3D" id="1.10.1740.10">
    <property type="match status" value="1"/>
</dbReference>
<dbReference type="Pfam" id="PF08281">
    <property type="entry name" value="Sigma70_r4_2"/>
    <property type="match status" value="1"/>
</dbReference>
<dbReference type="GO" id="GO:0016987">
    <property type="term" value="F:sigma factor activity"/>
    <property type="evidence" value="ECO:0007669"/>
    <property type="project" value="UniProtKB-KW"/>
</dbReference>
<evidence type="ECO:0000313" key="7">
    <source>
        <dbReference type="EMBL" id="MBB5286438.1"/>
    </source>
</evidence>
<feature type="domain" description="RNA polymerase sigma factor 70 region 4 type 2" evidence="6">
    <location>
        <begin position="127"/>
        <end position="179"/>
    </location>
</feature>
<feature type="domain" description="RNA polymerase sigma-70 region 2" evidence="5">
    <location>
        <begin position="28"/>
        <end position="91"/>
    </location>
</feature>
<evidence type="ECO:0000256" key="3">
    <source>
        <dbReference type="ARBA" id="ARBA00023082"/>
    </source>
</evidence>